<evidence type="ECO:0008006" key="3">
    <source>
        <dbReference type="Google" id="ProtNLM"/>
    </source>
</evidence>
<dbReference type="InterPro" id="IPR036086">
    <property type="entry name" value="ParB/Sulfiredoxin_sf"/>
</dbReference>
<dbReference type="AlphaFoldDB" id="A0A1J1LJX8"/>
<organism evidence="1 2">
    <name type="scientific">Planktothrix tepida PCC 9214</name>
    <dbReference type="NCBI Taxonomy" id="671072"/>
    <lineage>
        <taxon>Bacteria</taxon>
        <taxon>Bacillati</taxon>
        <taxon>Cyanobacteriota</taxon>
        <taxon>Cyanophyceae</taxon>
        <taxon>Oscillatoriophycideae</taxon>
        <taxon>Oscillatoriales</taxon>
        <taxon>Microcoleaceae</taxon>
        <taxon>Planktothrix</taxon>
    </lineage>
</organism>
<gene>
    <name evidence="1" type="ORF">PL921430028</name>
</gene>
<sequence>MDIETVPVKMSDIRIPKRSELNELKIRALENSPNSLSSLLHDKKEPIVLYRGTRPYEICNGRHRIYLAAQQGIKVIPAGFN</sequence>
<dbReference type="STRING" id="671072.PL921430028"/>
<dbReference type="RefSeq" id="WP_072716856.1">
    <property type="nucleotide sequence ID" value="NZ_LN889759.1"/>
</dbReference>
<dbReference type="Proteomes" id="UP000184315">
    <property type="component" value="Unassembled WGS sequence"/>
</dbReference>
<proteinExistence type="predicted"/>
<dbReference type="SUPFAM" id="SSF110849">
    <property type="entry name" value="ParB/Sulfiredoxin"/>
    <property type="match status" value="1"/>
</dbReference>
<dbReference type="OrthoDB" id="583556at2"/>
<protein>
    <recommendedName>
        <fullName evidence="3">ParB/Sulfiredoxin domain-containing protein</fullName>
    </recommendedName>
</protein>
<keyword evidence="2" id="KW-1185">Reference proteome</keyword>
<accession>A0A1J1LJX8</accession>
<evidence type="ECO:0000313" key="2">
    <source>
        <dbReference type="Proteomes" id="UP000184315"/>
    </source>
</evidence>
<reference evidence="2" key="1">
    <citation type="submission" date="2015-10" db="EMBL/GenBank/DDBJ databases">
        <authorList>
            <person name="Regsiter A."/>
            <person name="william w."/>
        </authorList>
    </citation>
    <scope>NUCLEOTIDE SEQUENCE [LARGE SCALE GENOMIC DNA]</scope>
</reference>
<name>A0A1J1LJX8_9CYAN</name>
<dbReference type="EMBL" id="CZDF01000133">
    <property type="protein sequence ID" value="CUR31889.1"/>
    <property type="molecule type" value="Genomic_DNA"/>
</dbReference>
<evidence type="ECO:0000313" key="1">
    <source>
        <dbReference type="EMBL" id="CUR31889.1"/>
    </source>
</evidence>